<organism evidence="7 8">
    <name type="scientific">Haloferula helveola</name>
    <dbReference type="NCBI Taxonomy" id="490095"/>
    <lineage>
        <taxon>Bacteria</taxon>
        <taxon>Pseudomonadati</taxon>
        <taxon>Verrucomicrobiota</taxon>
        <taxon>Verrucomicrobiia</taxon>
        <taxon>Verrucomicrobiales</taxon>
        <taxon>Verrucomicrobiaceae</taxon>
        <taxon>Haloferula</taxon>
    </lineage>
</organism>
<keyword evidence="7" id="KW-0378">Hydrolase</keyword>
<keyword evidence="2 5" id="KW-0812">Transmembrane</keyword>
<evidence type="ECO:0000256" key="2">
    <source>
        <dbReference type="ARBA" id="ARBA00022692"/>
    </source>
</evidence>
<dbReference type="GO" id="GO:0006508">
    <property type="term" value="P:proteolysis"/>
    <property type="evidence" value="ECO:0007669"/>
    <property type="project" value="UniProtKB-KW"/>
</dbReference>
<evidence type="ECO:0000256" key="4">
    <source>
        <dbReference type="ARBA" id="ARBA00023136"/>
    </source>
</evidence>
<evidence type="ECO:0000313" key="8">
    <source>
        <dbReference type="Proteomes" id="UP001374893"/>
    </source>
</evidence>
<evidence type="ECO:0000256" key="3">
    <source>
        <dbReference type="ARBA" id="ARBA00022989"/>
    </source>
</evidence>
<keyword evidence="8" id="KW-1185">Reference proteome</keyword>
<feature type="transmembrane region" description="Helical" evidence="5">
    <location>
        <begin position="219"/>
        <end position="239"/>
    </location>
</feature>
<reference evidence="7 8" key="1">
    <citation type="submission" date="2021-06" db="EMBL/GenBank/DDBJ databases">
        <title>Complete genome of Haloferula helveola possessing various polysaccharide degrading enzymes.</title>
        <authorList>
            <person name="Takami H."/>
            <person name="Huang C."/>
            <person name="Hamasaki K."/>
        </authorList>
    </citation>
    <scope>NUCLEOTIDE SEQUENCE [LARGE SCALE GENOMIC DNA]</scope>
    <source>
        <strain evidence="7 8">CN-1</strain>
    </source>
</reference>
<dbReference type="Pfam" id="PF01694">
    <property type="entry name" value="Rhomboid"/>
    <property type="match status" value="1"/>
</dbReference>
<keyword evidence="7" id="KW-0645">Protease</keyword>
<feature type="domain" description="Peptidase S54 rhomboid" evidence="6">
    <location>
        <begin position="121"/>
        <end position="268"/>
    </location>
</feature>
<comment type="subcellular location">
    <subcellularLocation>
        <location evidence="1">Membrane</location>
        <topology evidence="1">Multi-pass membrane protein</topology>
    </subcellularLocation>
</comment>
<feature type="transmembrane region" description="Helical" evidence="5">
    <location>
        <begin position="163"/>
        <end position="180"/>
    </location>
</feature>
<feature type="transmembrane region" description="Helical" evidence="5">
    <location>
        <begin position="76"/>
        <end position="98"/>
    </location>
</feature>
<dbReference type="EMBL" id="AP024702">
    <property type="protein sequence ID" value="BCX48817.1"/>
    <property type="molecule type" value="Genomic_DNA"/>
</dbReference>
<dbReference type="InterPro" id="IPR035952">
    <property type="entry name" value="Rhomboid-like_sf"/>
</dbReference>
<feature type="transmembrane region" description="Helical" evidence="5">
    <location>
        <begin position="251"/>
        <end position="272"/>
    </location>
</feature>
<gene>
    <name evidence="7" type="ORF">HAHE_27250</name>
</gene>
<dbReference type="GO" id="GO:0008233">
    <property type="term" value="F:peptidase activity"/>
    <property type="evidence" value="ECO:0007669"/>
    <property type="project" value="UniProtKB-KW"/>
</dbReference>
<dbReference type="Proteomes" id="UP001374893">
    <property type="component" value="Chromosome"/>
</dbReference>
<dbReference type="RefSeq" id="WP_353415615.1">
    <property type="nucleotide sequence ID" value="NZ_BAABRH010000007.1"/>
</dbReference>
<dbReference type="Gene3D" id="1.20.1540.10">
    <property type="entry name" value="Rhomboid-like"/>
    <property type="match status" value="1"/>
</dbReference>
<keyword evidence="3 5" id="KW-1133">Transmembrane helix</keyword>
<protein>
    <submittedName>
        <fullName evidence="7">Serine protease, rhomboid family</fullName>
    </submittedName>
</protein>
<evidence type="ECO:0000256" key="5">
    <source>
        <dbReference type="SAM" id="Phobius"/>
    </source>
</evidence>
<evidence type="ECO:0000256" key="1">
    <source>
        <dbReference type="ARBA" id="ARBA00004141"/>
    </source>
</evidence>
<sequence length="282" mass="30138">MAEALEELMPVGRWPSVAEAYEHSIVVLAMNRDCQVRREGEEFVLEVDPADAEPVGLELALYAEEQQAVAGPRPELPAFSLGLELAFVWAVVLTAVFLRQDIDPSLEGRFLNSSVGVFQDGEWWRPFTALFLHADGGHLLGNIFIGGFFCILACSAFGPWRGWLLILLCGTLGNLINGWIHLPGPFLSLGASTATFGALGLVVGRGLADVWRTRNYGALKPLLVPLGVGFGLFSFFGMGGGETDASVQTDVTAHIFGLVCGVVAGVLAGAAIHRKIEETADA</sequence>
<name>A0ABM7RF58_9BACT</name>
<accession>A0ABM7RF58</accession>
<proteinExistence type="predicted"/>
<dbReference type="PANTHER" id="PTHR43066:SF5">
    <property type="entry name" value="RHOMBOID-LIKE PROTEIN 11, CHLOROPLASTIC-RELATED"/>
    <property type="match status" value="1"/>
</dbReference>
<dbReference type="InterPro" id="IPR022764">
    <property type="entry name" value="Peptidase_S54_rhomboid_dom"/>
</dbReference>
<keyword evidence="4 5" id="KW-0472">Membrane</keyword>
<evidence type="ECO:0000259" key="6">
    <source>
        <dbReference type="Pfam" id="PF01694"/>
    </source>
</evidence>
<dbReference type="SUPFAM" id="SSF144091">
    <property type="entry name" value="Rhomboid-like"/>
    <property type="match status" value="1"/>
</dbReference>
<feature type="transmembrane region" description="Helical" evidence="5">
    <location>
        <begin position="139"/>
        <end position="158"/>
    </location>
</feature>
<evidence type="ECO:0000313" key="7">
    <source>
        <dbReference type="EMBL" id="BCX48817.1"/>
    </source>
</evidence>
<dbReference type="PANTHER" id="PTHR43066">
    <property type="entry name" value="RHOMBOID-RELATED PROTEIN"/>
    <property type="match status" value="1"/>
</dbReference>
<feature type="transmembrane region" description="Helical" evidence="5">
    <location>
        <begin position="186"/>
        <end position="207"/>
    </location>
</feature>